<gene>
    <name evidence="1" type="ORF">UFOVP1290_180</name>
</gene>
<proteinExistence type="predicted"/>
<sequence length="132" mass="14859">MKISMKVKSSVLIEKLEKRLAFYKQEAEKNKKVFEADSKKNSDAARKLLEKLLTDKSCNDFKISCSSSRAGGTNFSVDFNTTGPVVTVPSRLFVYDEHRFAIEQIEVALKVLRLNPDADVNAATHSDVLQYL</sequence>
<dbReference type="EMBL" id="LR797252">
    <property type="protein sequence ID" value="CAB4196660.1"/>
    <property type="molecule type" value="Genomic_DNA"/>
</dbReference>
<protein>
    <submittedName>
        <fullName evidence="1">Uncharacterized protein</fullName>
    </submittedName>
</protein>
<name>A0A6J5RGH8_9CAUD</name>
<reference evidence="1" key="1">
    <citation type="submission" date="2020-05" db="EMBL/GenBank/DDBJ databases">
        <authorList>
            <person name="Chiriac C."/>
            <person name="Salcher M."/>
            <person name="Ghai R."/>
            <person name="Kavagutti S V."/>
        </authorList>
    </citation>
    <scope>NUCLEOTIDE SEQUENCE</scope>
</reference>
<accession>A0A6J5RGH8</accession>
<evidence type="ECO:0000313" key="1">
    <source>
        <dbReference type="EMBL" id="CAB4196660.1"/>
    </source>
</evidence>
<organism evidence="1">
    <name type="scientific">uncultured Caudovirales phage</name>
    <dbReference type="NCBI Taxonomy" id="2100421"/>
    <lineage>
        <taxon>Viruses</taxon>
        <taxon>Duplodnaviria</taxon>
        <taxon>Heunggongvirae</taxon>
        <taxon>Uroviricota</taxon>
        <taxon>Caudoviricetes</taxon>
        <taxon>Peduoviridae</taxon>
        <taxon>Maltschvirus</taxon>
        <taxon>Maltschvirus maltsch</taxon>
    </lineage>
</organism>